<dbReference type="RefSeq" id="WP_283346633.1">
    <property type="nucleotide sequence ID" value="NZ_JASHIF010000028.1"/>
</dbReference>
<evidence type="ECO:0000313" key="18">
    <source>
        <dbReference type="EMBL" id="MDI9862367.1"/>
    </source>
</evidence>
<evidence type="ECO:0000256" key="16">
    <source>
        <dbReference type="ARBA" id="ARBA00029570"/>
    </source>
</evidence>
<evidence type="ECO:0000256" key="12">
    <source>
        <dbReference type="ARBA" id="ARBA00022741"/>
    </source>
</evidence>
<dbReference type="Gene3D" id="3.40.50.300">
    <property type="entry name" value="P-loop containing nucleotide triphosphate hydrolases"/>
    <property type="match status" value="1"/>
</dbReference>
<evidence type="ECO:0000256" key="6">
    <source>
        <dbReference type="ARBA" id="ARBA00005159"/>
    </source>
</evidence>
<evidence type="ECO:0000256" key="1">
    <source>
        <dbReference type="ARBA" id="ARBA00000312"/>
    </source>
</evidence>
<evidence type="ECO:0000256" key="13">
    <source>
        <dbReference type="ARBA" id="ARBA00022777"/>
    </source>
</evidence>
<comment type="pathway">
    <text evidence="6">Cofactor biosynthesis; adenosylcobalamin biosynthesis; adenosylcobalamin from cob(II)yrinate a,c-diamide: step 5/7.</text>
</comment>
<keyword evidence="15" id="KW-0342">GTP-binding</keyword>
<keyword evidence="13 18" id="KW-0418">Kinase</keyword>
<evidence type="ECO:0000256" key="5">
    <source>
        <dbReference type="ARBA" id="ARBA00004692"/>
    </source>
</evidence>
<keyword evidence="18" id="KW-0548">Nucleotidyltransferase</keyword>
<comment type="catalytic activity">
    <reaction evidence="2">
        <text>adenosylcob(III)inamide phosphate + GTP + H(+) = adenosylcob(III)inamide-GDP + diphosphate</text>
        <dbReference type="Rhea" id="RHEA:22712"/>
        <dbReference type="ChEBI" id="CHEBI:15378"/>
        <dbReference type="ChEBI" id="CHEBI:33019"/>
        <dbReference type="ChEBI" id="CHEBI:37565"/>
        <dbReference type="ChEBI" id="CHEBI:58502"/>
        <dbReference type="ChEBI" id="CHEBI:60487"/>
        <dbReference type="EC" id="2.7.7.62"/>
    </reaction>
</comment>
<dbReference type="GO" id="GO:0043752">
    <property type="term" value="F:adenosylcobinamide kinase activity"/>
    <property type="evidence" value="ECO:0007669"/>
    <property type="project" value="UniProtKB-EC"/>
</dbReference>
<comment type="caution">
    <text evidence="18">The sequence shown here is derived from an EMBL/GenBank/DDBJ whole genome shotgun (WGS) entry which is preliminary data.</text>
</comment>
<keyword evidence="10" id="KW-0169">Cobalamin biosynthesis</keyword>
<comment type="function">
    <text evidence="4">Catalyzes ATP-dependent phosphorylation of adenosylcobinamide and addition of GMP to adenosylcobinamide phosphate.</text>
</comment>
<reference evidence="18 19" key="1">
    <citation type="submission" date="2023-05" db="EMBL/GenBank/DDBJ databases">
        <title>Novel species of genus Flectobacillus isolated from stream in China.</title>
        <authorList>
            <person name="Lu H."/>
        </authorList>
    </citation>
    <scope>NUCLEOTIDE SEQUENCE [LARGE SCALE GENOMIC DNA]</scope>
    <source>
        <strain evidence="18 19">KCTC 42575</strain>
    </source>
</reference>
<dbReference type="EMBL" id="JASHIF010000028">
    <property type="protein sequence ID" value="MDI9862367.1"/>
    <property type="molecule type" value="Genomic_DNA"/>
</dbReference>
<comment type="pathway">
    <text evidence="5">Cofactor biosynthesis; adenosylcobalamin biosynthesis; adenosylcobalamin from cob(II)yrinate a,c-diamide: step 6/7.</text>
</comment>
<evidence type="ECO:0000256" key="7">
    <source>
        <dbReference type="ARBA" id="ARBA00007490"/>
    </source>
</evidence>
<keyword evidence="14" id="KW-0067">ATP-binding</keyword>
<sequence>MIWMITGGARSGKSNYGQNLALSFSQSPTYLATARHWDGDFEKRIERHRGDRDERWTLIEEEKNISKVIEAEKVYMIDCVTLWLTNFFIDEKNDIEVCLSKAKQEIDELAKLNATIIFITNELGMGVHAETDIGRKFVDLQGWVNQYLAQKSTKATLMVSGIPVQIK</sequence>
<gene>
    <name evidence="18" type="ORF">QM524_24300</name>
</gene>
<dbReference type="Proteomes" id="UP001236507">
    <property type="component" value="Unassembled WGS sequence"/>
</dbReference>
<accession>A0ABT6YFK3</accession>
<comment type="similarity">
    <text evidence="7">Belongs to the CobU/CobP family.</text>
</comment>
<evidence type="ECO:0000256" key="10">
    <source>
        <dbReference type="ARBA" id="ARBA00022573"/>
    </source>
</evidence>
<evidence type="ECO:0000256" key="15">
    <source>
        <dbReference type="ARBA" id="ARBA00023134"/>
    </source>
</evidence>
<keyword evidence="19" id="KW-1185">Reference proteome</keyword>
<dbReference type="InterPro" id="IPR003203">
    <property type="entry name" value="CobU/CobP"/>
</dbReference>
<evidence type="ECO:0000256" key="2">
    <source>
        <dbReference type="ARBA" id="ARBA00000711"/>
    </source>
</evidence>
<evidence type="ECO:0000256" key="8">
    <source>
        <dbReference type="ARBA" id="ARBA00012016"/>
    </source>
</evidence>
<protein>
    <recommendedName>
        <fullName evidence="16">Adenosylcobinamide kinase</fullName>
        <ecNumber evidence="8">2.7.1.156</ecNumber>
        <ecNumber evidence="9">2.7.7.62</ecNumber>
    </recommendedName>
    <alternativeName>
        <fullName evidence="17">Adenosylcobinamide-phosphate guanylyltransferase</fullName>
    </alternativeName>
</protein>
<dbReference type="CDD" id="cd00544">
    <property type="entry name" value="CobU"/>
    <property type="match status" value="1"/>
</dbReference>
<keyword evidence="11 18" id="KW-0808">Transferase</keyword>
<proteinExistence type="inferred from homology"/>
<evidence type="ECO:0000256" key="4">
    <source>
        <dbReference type="ARBA" id="ARBA00003889"/>
    </source>
</evidence>
<organism evidence="18 19">
    <name type="scientific">Flectobacillus roseus</name>
    <dbReference type="NCBI Taxonomy" id="502259"/>
    <lineage>
        <taxon>Bacteria</taxon>
        <taxon>Pseudomonadati</taxon>
        <taxon>Bacteroidota</taxon>
        <taxon>Cytophagia</taxon>
        <taxon>Cytophagales</taxon>
        <taxon>Flectobacillaceae</taxon>
        <taxon>Flectobacillus</taxon>
    </lineage>
</organism>
<name>A0ABT6YFK3_9BACT</name>
<evidence type="ECO:0000256" key="9">
    <source>
        <dbReference type="ARBA" id="ARBA00012523"/>
    </source>
</evidence>
<evidence type="ECO:0000256" key="14">
    <source>
        <dbReference type="ARBA" id="ARBA00022840"/>
    </source>
</evidence>
<comment type="catalytic activity">
    <reaction evidence="1">
        <text>adenosylcob(III)inamide + ATP = adenosylcob(III)inamide phosphate + ADP + H(+)</text>
        <dbReference type="Rhea" id="RHEA:15769"/>
        <dbReference type="ChEBI" id="CHEBI:2480"/>
        <dbReference type="ChEBI" id="CHEBI:15378"/>
        <dbReference type="ChEBI" id="CHEBI:30616"/>
        <dbReference type="ChEBI" id="CHEBI:58502"/>
        <dbReference type="ChEBI" id="CHEBI:456216"/>
        <dbReference type="EC" id="2.7.1.156"/>
    </reaction>
</comment>
<dbReference type="SUPFAM" id="SSF52540">
    <property type="entry name" value="P-loop containing nucleoside triphosphate hydrolases"/>
    <property type="match status" value="1"/>
</dbReference>
<evidence type="ECO:0000256" key="3">
    <source>
        <dbReference type="ARBA" id="ARBA00001522"/>
    </source>
</evidence>
<dbReference type="GO" id="GO:0008820">
    <property type="term" value="F:cobinamide phosphate guanylyltransferase activity"/>
    <property type="evidence" value="ECO:0007669"/>
    <property type="project" value="UniProtKB-EC"/>
</dbReference>
<dbReference type="PANTHER" id="PTHR34848">
    <property type="match status" value="1"/>
</dbReference>
<dbReference type="InterPro" id="IPR027417">
    <property type="entry name" value="P-loop_NTPase"/>
</dbReference>
<evidence type="ECO:0000256" key="17">
    <source>
        <dbReference type="ARBA" id="ARBA00030571"/>
    </source>
</evidence>
<dbReference type="EC" id="2.7.7.62" evidence="9"/>
<dbReference type="EC" id="2.7.1.156" evidence="8"/>
<dbReference type="Pfam" id="PF02283">
    <property type="entry name" value="CobU"/>
    <property type="match status" value="1"/>
</dbReference>
<keyword evidence="12" id="KW-0547">Nucleotide-binding</keyword>
<evidence type="ECO:0000256" key="11">
    <source>
        <dbReference type="ARBA" id="ARBA00022679"/>
    </source>
</evidence>
<comment type="catalytic activity">
    <reaction evidence="3">
        <text>adenosylcob(III)inamide + GTP = adenosylcob(III)inamide phosphate + GDP + H(+)</text>
        <dbReference type="Rhea" id="RHEA:15765"/>
        <dbReference type="ChEBI" id="CHEBI:2480"/>
        <dbReference type="ChEBI" id="CHEBI:15378"/>
        <dbReference type="ChEBI" id="CHEBI:37565"/>
        <dbReference type="ChEBI" id="CHEBI:58189"/>
        <dbReference type="ChEBI" id="CHEBI:58502"/>
        <dbReference type="EC" id="2.7.1.156"/>
    </reaction>
</comment>
<dbReference type="PIRSF" id="PIRSF006135">
    <property type="entry name" value="CobU"/>
    <property type="match status" value="1"/>
</dbReference>
<dbReference type="PANTHER" id="PTHR34848:SF1">
    <property type="entry name" value="BIFUNCTIONAL ADENOSYLCOBALAMIN BIOSYNTHESIS PROTEIN COBU"/>
    <property type="match status" value="1"/>
</dbReference>
<evidence type="ECO:0000313" key="19">
    <source>
        <dbReference type="Proteomes" id="UP001236507"/>
    </source>
</evidence>